<evidence type="ECO:0000256" key="1">
    <source>
        <dbReference type="SAM" id="MobiDB-lite"/>
    </source>
</evidence>
<dbReference type="PANTHER" id="PTHR38454:SF1">
    <property type="entry name" value="INTEGRAL MEMBRANE PROTEIN"/>
    <property type="match status" value="1"/>
</dbReference>
<dbReference type="Pfam" id="PF09586">
    <property type="entry name" value="YfhO"/>
    <property type="match status" value="1"/>
</dbReference>
<feature type="transmembrane region" description="Helical" evidence="2">
    <location>
        <begin position="82"/>
        <end position="111"/>
    </location>
</feature>
<sequence>MKRYIFHPVAILLLLTAIFFSKEIFSGSVFYCCDNLLINIPSKLLLVKELRQGRFPLWNPYLFSGSPFLADINLALLYPLNILYFLLPAFVALTVGAVVNFMIALIGMYVFATSIKLSKFGALSAAVVFGFSGTMVVYTNNVPMLQVASLLPWVLWGIREYMLIPSRKTLVIAALLASMQVIAGHPQLTYYTWLLVGAFTIWELTRTVLVRKQGRTFMKGVTFLALLALLVLLIAAVQVLPFLEFVRLSTRGGRGFDYASFDSLHPLSIIRFIIPNIVGVLRDGTAWARGGSVYGFTGVISLLLAFFASRRNRYVRFFSLTAAASLLLALGSYTAVFGLAYYLVPGVAMFRSPQHFLLLYTFAIAVLAGFGLDGWKKSRKSNGLIGGIGIVWGIGGILLLLSAAKIPDLVAQFTLLFPVRVLEKLQGLSPETVVTIVRLIAQNLLIISGMLLAVVWLNKYKTLFVCLVFLELFLFSRNGLLSVPNKTATGWLTTVQEKALAYEDIDFRQYRLYTDPSLYAYKGKKQFGVFDWDMESAWQAEILRPNLGMVGYLPTIDGYASLVYRDYANYLNKKQADPTGVTLDDPTGKKKIRLGVLPQGLPRIFLLRYGKETIDGAVVEKYTANEVIVTVTTELPSRLVFVDTNYPGWEAFVDGEKAQIIPFEEVFKSVEISAGTHRVVFRFLPVSVRVGASVTLAGLGVCALLGFWAIRRSDVPNGGVMKSSRGRRTGEKRLKSRI</sequence>
<proteinExistence type="predicted"/>
<feature type="region of interest" description="Disordered" evidence="1">
    <location>
        <begin position="719"/>
        <end position="738"/>
    </location>
</feature>
<dbReference type="AlphaFoldDB" id="A0A0G1U2P5"/>
<name>A0A0G1U2P5_9BACT</name>
<protein>
    <recommendedName>
        <fullName evidence="5">YfhO family protein</fullName>
    </recommendedName>
</protein>
<evidence type="ECO:0000313" key="4">
    <source>
        <dbReference type="Proteomes" id="UP000034739"/>
    </source>
</evidence>
<feature type="transmembrane region" description="Helical" evidence="2">
    <location>
        <begin position="690"/>
        <end position="710"/>
    </location>
</feature>
<feature type="transmembrane region" description="Helical" evidence="2">
    <location>
        <begin position="191"/>
        <end position="209"/>
    </location>
</feature>
<keyword evidence="2" id="KW-1133">Transmembrane helix</keyword>
<evidence type="ECO:0008006" key="5">
    <source>
        <dbReference type="Google" id="ProtNLM"/>
    </source>
</evidence>
<feature type="transmembrane region" description="Helical" evidence="2">
    <location>
        <begin position="384"/>
        <end position="404"/>
    </location>
</feature>
<feature type="transmembrane region" description="Helical" evidence="2">
    <location>
        <begin position="221"/>
        <end position="243"/>
    </location>
</feature>
<dbReference type="Proteomes" id="UP000034739">
    <property type="component" value="Unassembled WGS sequence"/>
</dbReference>
<accession>A0A0G1U2P5</accession>
<comment type="caution">
    <text evidence="3">The sequence shown here is derived from an EMBL/GenBank/DDBJ whole genome shotgun (WGS) entry which is preliminary data.</text>
</comment>
<feature type="compositionally biased region" description="Basic and acidic residues" evidence="1">
    <location>
        <begin position="728"/>
        <end position="738"/>
    </location>
</feature>
<feature type="transmembrane region" description="Helical" evidence="2">
    <location>
        <begin position="436"/>
        <end position="456"/>
    </location>
</feature>
<reference evidence="3 4" key="1">
    <citation type="journal article" date="2015" name="Nature">
        <title>rRNA introns, odd ribosomes, and small enigmatic genomes across a large radiation of phyla.</title>
        <authorList>
            <person name="Brown C.T."/>
            <person name="Hug L.A."/>
            <person name="Thomas B.C."/>
            <person name="Sharon I."/>
            <person name="Castelle C.J."/>
            <person name="Singh A."/>
            <person name="Wilkins M.J."/>
            <person name="Williams K.H."/>
            <person name="Banfield J.F."/>
        </authorList>
    </citation>
    <scope>NUCLEOTIDE SEQUENCE [LARGE SCALE GENOMIC DNA]</scope>
</reference>
<feature type="transmembrane region" description="Helical" evidence="2">
    <location>
        <begin position="291"/>
        <end position="308"/>
    </location>
</feature>
<dbReference type="PANTHER" id="PTHR38454">
    <property type="entry name" value="INTEGRAL MEMBRANE PROTEIN-RELATED"/>
    <property type="match status" value="1"/>
</dbReference>
<evidence type="ECO:0000256" key="2">
    <source>
        <dbReference type="SAM" id="Phobius"/>
    </source>
</evidence>
<evidence type="ECO:0000313" key="3">
    <source>
        <dbReference type="EMBL" id="KKU88359.1"/>
    </source>
</evidence>
<gene>
    <name evidence="3" type="ORF">UY16_C0008G0006</name>
</gene>
<feature type="transmembrane region" description="Helical" evidence="2">
    <location>
        <begin position="355"/>
        <end position="372"/>
    </location>
</feature>
<dbReference type="InterPro" id="IPR018580">
    <property type="entry name" value="Uncharacterised_YfhO"/>
</dbReference>
<feature type="transmembrane region" description="Helical" evidence="2">
    <location>
        <begin position="120"/>
        <end position="138"/>
    </location>
</feature>
<dbReference type="EMBL" id="LCOY01000008">
    <property type="protein sequence ID" value="KKU88359.1"/>
    <property type="molecule type" value="Genomic_DNA"/>
</dbReference>
<keyword evidence="2" id="KW-0472">Membrane</keyword>
<organism evidence="3 4">
    <name type="scientific">Candidatus Gottesmanbacteria bacterium GW2011_GWA2_47_9</name>
    <dbReference type="NCBI Taxonomy" id="1618445"/>
    <lineage>
        <taxon>Bacteria</taxon>
        <taxon>Candidatus Gottesmaniibacteriota</taxon>
    </lineage>
</organism>
<feature type="transmembrane region" description="Helical" evidence="2">
    <location>
        <begin position="320"/>
        <end position="343"/>
    </location>
</feature>
<keyword evidence="2" id="KW-0812">Transmembrane</keyword>